<dbReference type="InterPro" id="IPR003661">
    <property type="entry name" value="HisK_dim/P_dom"/>
</dbReference>
<name>A0ABV6L8Q4_9SPHI</name>
<protein>
    <recommendedName>
        <fullName evidence="2">histidine kinase</fullName>
        <ecNumber evidence="2">2.7.13.3</ecNumber>
    </recommendedName>
</protein>
<dbReference type="SUPFAM" id="SSF48452">
    <property type="entry name" value="TPR-like"/>
    <property type="match status" value="1"/>
</dbReference>
<dbReference type="EMBL" id="JBHLTS010000022">
    <property type="protein sequence ID" value="MFC0515845.1"/>
    <property type="molecule type" value="Genomic_DNA"/>
</dbReference>
<feature type="domain" description="Histidine kinase" evidence="8">
    <location>
        <begin position="467"/>
        <end position="676"/>
    </location>
</feature>
<dbReference type="SUPFAM" id="SSF47384">
    <property type="entry name" value="Homodimeric domain of signal transducing histidine kinase"/>
    <property type="match status" value="1"/>
</dbReference>
<dbReference type="PANTHER" id="PTHR43711:SF31">
    <property type="entry name" value="HISTIDINE KINASE"/>
    <property type="match status" value="1"/>
</dbReference>
<dbReference type="InterPro" id="IPR036097">
    <property type="entry name" value="HisK_dim/P_sf"/>
</dbReference>
<dbReference type="Pfam" id="PF02518">
    <property type="entry name" value="HATPase_c"/>
    <property type="match status" value="1"/>
</dbReference>
<keyword evidence="9" id="KW-0067">ATP-binding</keyword>
<evidence type="ECO:0000256" key="3">
    <source>
        <dbReference type="ARBA" id="ARBA00022553"/>
    </source>
</evidence>
<evidence type="ECO:0000256" key="4">
    <source>
        <dbReference type="ARBA" id="ARBA00022679"/>
    </source>
</evidence>
<evidence type="ECO:0000259" key="8">
    <source>
        <dbReference type="PROSITE" id="PS50109"/>
    </source>
</evidence>
<dbReference type="InterPro" id="IPR011990">
    <property type="entry name" value="TPR-like_helical_dom_sf"/>
</dbReference>
<comment type="caution">
    <text evidence="9">The sequence shown here is derived from an EMBL/GenBank/DDBJ whole genome shotgun (WGS) entry which is preliminary data.</text>
</comment>
<comment type="catalytic activity">
    <reaction evidence="1">
        <text>ATP + protein L-histidine = ADP + protein N-phospho-L-histidine.</text>
        <dbReference type="EC" id="2.7.13.3"/>
    </reaction>
</comment>
<gene>
    <name evidence="9" type="ORF">ACFFGT_16605</name>
</gene>
<evidence type="ECO:0000313" key="10">
    <source>
        <dbReference type="Proteomes" id="UP001589828"/>
    </source>
</evidence>
<keyword evidence="10" id="KW-1185">Reference proteome</keyword>
<dbReference type="Gene3D" id="1.25.40.10">
    <property type="entry name" value="Tetratricopeptide repeat domain"/>
    <property type="match status" value="1"/>
</dbReference>
<evidence type="ECO:0000313" key="9">
    <source>
        <dbReference type="EMBL" id="MFC0515845.1"/>
    </source>
</evidence>
<dbReference type="SUPFAM" id="SSF55874">
    <property type="entry name" value="ATPase domain of HSP90 chaperone/DNA topoisomerase II/histidine kinase"/>
    <property type="match status" value="1"/>
</dbReference>
<dbReference type="GO" id="GO:0005524">
    <property type="term" value="F:ATP binding"/>
    <property type="evidence" value="ECO:0007669"/>
    <property type="project" value="UniProtKB-KW"/>
</dbReference>
<dbReference type="Pfam" id="PF00512">
    <property type="entry name" value="HisKA"/>
    <property type="match status" value="1"/>
</dbReference>
<reference evidence="9 10" key="1">
    <citation type="submission" date="2024-09" db="EMBL/GenBank/DDBJ databases">
        <authorList>
            <person name="Sun Q."/>
            <person name="Mori K."/>
        </authorList>
    </citation>
    <scope>NUCLEOTIDE SEQUENCE [LARGE SCALE GENOMIC DNA]</scope>
    <source>
        <strain evidence="9 10">NCAIM B.02415</strain>
    </source>
</reference>
<keyword evidence="4" id="KW-0808">Transferase</keyword>
<dbReference type="Proteomes" id="UP001589828">
    <property type="component" value="Unassembled WGS sequence"/>
</dbReference>
<proteinExistence type="predicted"/>
<dbReference type="InterPro" id="IPR036890">
    <property type="entry name" value="HATPase_C_sf"/>
</dbReference>
<dbReference type="InterPro" id="IPR005467">
    <property type="entry name" value="His_kinase_dom"/>
</dbReference>
<organism evidence="9 10">
    <name type="scientific">Mucilaginibacter angelicae</name>
    <dbReference type="NCBI Taxonomy" id="869718"/>
    <lineage>
        <taxon>Bacteria</taxon>
        <taxon>Pseudomonadati</taxon>
        <taxon>Bacteroidota</taxon>
        <taxon>Sphingobacteriia</taxon>
        <taxon>Sphingobacteriales</taxon>
        <taxon>Sphingobacteriaceae</taxon>
        <taxon>Mucilaginibacter</taxon>
    </lineage>
</organism>
<evidence type="ECO:0000256" key="7">
    <source>
        <dbReference type="SAM" id="Phobius"/>
    </source>
</evidence>
<keyword evidence="6" id="KW-0902">Two-component regulatory system</keyword>
<dbReference type="InterPro" id="IPR004358">
    <property type="entry name" value="Sig_transdc_His_kin-like_C"/>
</dbReference>
<evidence type="ECO:0000256" key="2">
    <source>
        <dbReference type="ARBA" id="ARBA00012438"/>
    </source>
</evidence>
<evidence type="ECO:0000256" key="6">
    <source>
        <dbReference type="ARBA" id="ARBA00023012"/>
    </source>
</evidence>
<dbReference type="CDD" id="cd00075">
    <property type="entry name" value="HATPase"/>
    <property type="match status" value="1"/>
</dbReference>
<keyword evidence="7" id="KW-0472">Membrane</keyword>
<dbReference type="EC" id="2.7.13.3" evidence="2"/>
<dbReference type="PRINTS" id="PR00344">
    <property type="entry name" value="BCTRLSENSOR"/>
</dbReference>
<dbReference type="PANTHER" id="PTHR43711">
    <property type="entry name" value="TWO-COMPONENT HISTIDINE KINASE"/>
    <property type="match status" value="1"/>
</dbReference>
<dbReference type="Gene3D" id="1.10.287.130">
    <property type="match status" value="1"/>
</dbReference>
<keyword evidence="7" id="KW-0812">Transmembrane</keyword>
<dbReference type="Gene3D" id="3.30.565.10">
    <property type="entry name" value="Histidine kinase-like ATPase, C-terminal domain"/>
    <property type="match status" value="1"/>
</dbReference>
<keyword evidence="3" id="KW-0597">Phosphoprotein</keyword>
<evidence type="ECO:0000256" key="5">
    <source>
        <dbReference type="ARBA" id="ARBA00022777"/>
    </source>
</evidence>
<evidence type="ECO:0000256" key="1">
    <source>
        <dbReference type="ARBA" id="ARBA00000085"/>
    </source>
</evidence>
<dbReference type="PROSITE" id="PS50109">
    <property type="entry name" value="HIS_KIN"/>
    <property type="match status" value="1"/>
</dbReference>
<dbReference type="SMART" id="SM00388">
    <property type="entry name" value="HisKA"/>
    <property type="match status" value="1"/>
</dbReference>
<accession>A0ABV6L8Q4</accession>
<keyword evidence="9" id="KW-0547">Nucleotide-binding</keyword>
<dbReference type="InterPro" id="IPR050736">
    <property type="entry name" value="Sensor_HK_Regulatory"/>
</dbReference>
<dbReference type="SMART" id="SM00387">
    <property type="entry name" value="HATPase_c"/>
    <property type="match status" value="1"/>
</dbReference>
<sequence>MADPSFSKNPVKQTYLLFLLSAVTFSCRNTGNVTDNSVIVNDLLSKATLLVDQHKEKEAFNLIDAGFSKIKRPGIGDRWRKYRFKYKTAFQTARLNNDPVELKIANNYADSMLNVMNTEDIRQKYPEEYSKTLFSKGDLLLEAGNYDEAYRAFYKGKVFAEKHGDNCSRAFFDSRFALLNYRQQKYRKAATLFMQTFNDQQACTLDFDSFAAAQGAMDNAGLSYHHLGLTDSALICYKATISYADKNAARFPEKARFIKDIHGLNYGYIAQIYLERGDLKAGEALIKKNIEFNGHGGNEGKTTQIMQLKLARAYLEAGHLNDAGKMAAAIRSSLDTLPNPRAEMEWQQLKWKYYSALKLEQKAKPYLVTYLKLKDSADAKTRKFDTADADNGFQRIQNEYELDTLKKKNELSSLYLLAALGFTILPVLIIFLIFRSWRLSKRNNATLTKTLTSLEQSQQENTRMMQIVAHDLRSPIGAIATIASMMLEQQRPEDDRMMLDMIKTSGQNSLTLVSDLLQVHTRTEELKKEPVDLHSMLHYCVELLHHKADAKAQKVVLQAPHIDVPVNREKFWRVISNLIGNAIKFSPTGAVITIKLQEMPQHVLISVEDHGIGIPDEMKDNIFDMFTQAKRSGTAGEQAFGLGLAISKQIIEAHGGRIWFESPPGNGTTFYVELPA</sequence>
<dbReference type="CDD" id="cd00082">
    <property type="entry name" value="HisKA"/>
    <property type="match status" value="1"/>
</dbReference>
<dbReference type="InterPro" id="IPR003594">
    <property type="entry name" value="HATPase_dom"/>
</dbReference>
<dbReference type="RefSeq" id="WP_377023643.1">
    <property type="nucleotide sequence ID" value="NZ_JBHLTS010000022.1"/>
</dbReference>
<keyword evidence="7" id="KW-1133">Transmembrane helix</keyword>
<keyword evidence="5" id="KW-0418">Kinase</keyword>
<feature type="transmembrane region" description="Helical" evidence="7">
    <location>
        <begin position="414"/>
        <end position="434"/>
    </location>
</feature>